<accession>A0A6G7K826</accession>
<evidence type="ECO:0000313" key="2">
    <source>
        <dbReference type="EMBL" id="QII81392.1"/>
    </source>
</evidence>
<protein>
    <submittedName>
        <fullName evidence="2">HNH endonuclease</fullName>
    </submittedName>
</protein>
<dbReference type="Gene3D" id="1.10.30.50">
    <property type="match status" value="1"/>
</dbReference>
<proteinExistence type="predicted"/>
<reference evidence="2 3" key="1">
    <citation type="journal article" date="2017" name="Int. J. Syst. Evol. Microbiol.">
        <title>Jeotgalibaca porci sp. nov. and Jeotgalibaca arthritidis sp. nov., isolated from pigs, and emended description of the genus Jeotgalibaca.</title>
        <authorList>
            <person name="Zamora L."/>
            <person name="Perez-Sancho M."/>
            <person name="Dominguez L."/>
            <person name="Fernandez-Garayzabal J.F."/>
            <person name="Vela A.I."/>
        </authorList>
    </citation>
    <scope>NUCLEOTIDE SEQUENCE [LARGE SCALE GENOMIC DNA]</scope>
    <source>
        <strain evidence="2 3">CECT 9157</strain>
    </source>
</reference>
<evidence type="ECO:0000256" key="1">
    <source>
        <dbReference type="SAM" id="Coils"/>
    </source>
</evidence>
<gene>
    <name evidence="2" type="ORF">G7057_02140</name>
</gene>
<dbReference type="RefSeq" id="WP_166160979.1">
    <property type="nucleotide sequence ID" value="NZ_CP049740.1"/>
</dbReference>
<dbReference type="KEGG" id="jar:G7057_02140"/>
<name>A0A6G7K826_9LACT</name>
<evidence type="ECO:0000313" key="3">
    <source>
        <dbReference type="Proteomes" id="UP000501451"/>
    </source>
</evidence>
<feature type="coiled-coil region" evidence="1">
    <location>
        <begin position="476"/>
        <end position="510"/>
    </location>
</feature>
<dbReference type="CDD" id="cd00085">
    <property type="entry name" value="HNHc"/>
    <property type="match status" value="1"/>
</dbReference>
<keyword evidence="3" id="KW-1185">Reference proteome</keyword>
<dbReference type="Proteomes" id="UP000501451">
    <property type="component" value="Chromosome"/>
</dbReference>
<keyword evidence="2" id="KW-0255">Endonuclease</keyword>
<dbReference type="AlphaFoldDB" id="A0A6G7K826"/>
<keyword evidence="1" id="KW-0175">Coiled coil</keyword>
<keyword evidence="2" id="KW-0540">Nuclease</keyword>
<dbReference type="GO" id="GO:0004519">
    <property type="term" value="F:endonuclease activity"/>
    <property type="evidence" value="ECO:0007669"/>
    <property type="project" value="UniProtKB-KW"/>
</dbReference>
<keyword evidence="2" id="KW-0378">Hydrolase</keyword>
<dbReference type="EMBL" id="CP049740">
    <property type="protein sequence ID" value="QII81392.1"/>
    <property type="molecule type" value="Genomic_DNA"/>
</dbReference>
<organism evidence="2 3">
    <name type="scientific">Jeotgalibaca arthritidis</name>
    <dbReference type="NCBI Taxonomy" id="1868794"/>
    <lineage>
        <taxon>Bacteria</taxon>
        <taxon>Bacillati</taxon>
        <taxon>Bacillota</taxon>
        <taxon>Bacilli</taxon>
        <taxon>Lactobacillales</taxon>
        <taxon>Carnobacteriaceae</taxon>
        <taxon>Jeotgalibaca</taxon>
    </lineage>
</organism>
<sequence length="626" mass="75407">MDNQLLEIQQELMEYFPDGFYTNQKEIRSLNVEKKINNYIYRQKTYNGKKITFSQVLKKIGLKKVDYYDVKRMRDIHKKFDITYDRWGEFFGGISRQNIELVMNTNIIREYFQWKDIDLKDKDYRFIQKELIQKGKQLAFNVNNNCTYFLVNNISEAATANEARMILLIREGERHSGKVYFNEIKDSLLEQALRDAGYFEVALTEINDYRTYIRFLKNKSNNKMYLTKDENNELKRWVDKSIFENKEKLFERYQISSEILYSNFKLKIYEEGIIGRFDKYADDDRVVIIPHILEDGRQNSDYTTIHRIANNRGFDSIEELAANYGYTFISNETVRSVKNEEIFQEGLEKRTIGSNDIYIHSLDPFYTFVRRRSMSEEYPTMDEYLIENYNLNRIFKEDLTDLDNVYKWTNDLDESLLDANDLYEYLVQYVDECGILDEKTSRKWYRRVYYHAYHYNKSVPDVLRSLGLKFTDKSINQEQFKEIEDYLKDLEKLNSELDKSTIINEKYKRNRQLVKILKRLYNYKCQCCGKDQAFPPIITDKNLPYVEVHHIRPLASKENIEWTQAGNDESNVILDHYMNCLVVCPYHHKQIHFENSGYFKFDRENLRIYNQANEFIQIYHDLHLRQ</sequence>
<dbReference type="InterPro" id="IPR003615">
    <property type="entry name" value="HNH_nuc"/>
</dbReference>